<name>A0AAD5D845_AMBAR</name>
<proteinExistence type="predicted"/>
<dbReference type="EMBL" id="JAMZMK010000569">
    <property type="protein sequence ID" value="KAI7756128.1"/>
    <property type="molecule type" value="Genomic_DNA"/>
</dbReference>
<sequence length="82" mass="9258">IFKWHAPPKNKDVVIGHDCLIEQDSSDTIVFMIASRMELGTQKECIWNIIVGIGNVFHGKRSRSNVPCCTQTHMDAHLLLVL</sequence>
<dbReference type="Proteomes" id="UP001206925">
    <property type="component" value="Unassembled WGS sequence"/>
</dbReference>
<evidence type="ECO:0000313" key="1">
    <source>
        <dbReference type="EMBL" id="KAI7756128.1"/>
    </source>
</evidence>
<protein>
    <submittedName>
        <fullName evidence="1">Uncharacterized protein</fullName>
    </submittedName>
</protein>
<evidence type="ECO:0000313" key="2">
    <source>
        <dbReference type="Proteomes" id="UP001206925"/>
    </source>
</evidence>
<gene>
    <name evidence="1" type="ORF">M8C21_013438</name>
</gene>
<accession>A0AAD5D845</accession>
<organism evidence="1 2">
    <name type="scientific">Ambrosia artemisiifolia</name>
    <name type="common">Common ragweed</name>
    <dbReference type="NCBI Taxonomy" id="4212"/>
    <lineage>
        <taxon>Eukaryota</taxon>
        <taxon>Viridiplantae</taxon>
        <taxon>Streptophyta</taxon>
        <taxon>Embryophyta</taxon>
        <taxon>Tracheophyta</taxon>
        <taxon>Spermatophyta</taxon>
        <taxon>Magnoliopsida</taxon>
        <taxon>eudicotyledons</taxon>
        <taxon>Gunneridae</taxon>
        <taxon>Pentapetalae</taxon>
        <taxon>asterids</taxon>
        <taxon>campanulids</taxon>
        <taxon>Asterales</taxon>
        <taxon>Asteraceae</taxon>
        <taxon>Asteroideae</taxon>
        <taxon>Heliantheae alliance</taxon>
        <taxon>Heliantheae</taxon>
        <taxon>Ambrosia</taxon>
    </lineage>
</organism>
<dbReference type="AlphaFoldDB" id="A0AAD5D845"/>
<comment type="caution">
    <text evidence="1">The sequence shown here is derived from an EMBL/GenBank/DDBJ whole genome shotgun (WGS) entry which is preliminary data.</text>
</comment>
<feature type="non-terminal residue" evidence="1">
    <location>
        <position position="82"/>
    </location>
</feature>
<reference evidence="1" key="1">
    <citation type="submission" date="2022-06" db="EMBL/GenBank/DDBJ databases">
        <title>Uncovering the hologenomic basis of an extraordinary plant invasion.</title>
        <authorList>
            <person name="Bieker V.C."/>
            <person name="Martin M.D."/>
            <person name="Gilbert T."/>
            <person name="Hodgins K."/>
            <person name="Battlay P."/>
            <person name="Petersen B."/>
            <person name="Wilson J."/>
        </authorList>
    </citation>
    <scope>NUCLEOTIDE SEQUENCE</scope>
    <source>
        <strain evidence="1">AA19_3_7</strain>
        <tissue evidence="1">Leaf</tissue>
    </source>
</reference>
<keyword evidence="2" id="KW-1185">Reference proteome</keyword>